<dbReference type="InterPro" id="IPR036595">
    <property type="entry name" value="A-macroglobulin_rcpt-bd_sf"/>
</dbReference>
<dbReference type="InterPro" id="IPR001599">
    <property type="entry name" value="Macroglobln_a2"/>
</dbReference>
<dbReference type="Gene3D" id="1.50.10.20">
    <property type="match status" value="1"/>
</dbReference>
<dbReference type="Gene3D" id="2.60.40.1940">
    <property type="match status" value="1"/>
</dbReference>
<dbReference type="SUPFAM" id="SSF50242">
    <property type="entry name" value="TIMP-like"/>
    <property type="match status" value="1"/>
</dbReference>
<evidence type="ECO:0000256" key="8">
    <source>
        <dbReference type="ARBA" id="ARBA00023157"/>
    </source>
</evidence>
<dbReference type="Gene3D" id="2.60.40.10">
    <property type="entry name" value="Immunoglobulins"/>
    <property type="match status" value="2"/>
</dbReference>
<dbReference type="InterPro" id="IPR041555">
    <property type="entry name" value="MG3"/>
</dbReference>
<dbReference type="InterPro" id="IPR041425">
    <property type="entry name" value="C3/4/5_MG1"/>
</dbReference>
<dbReference type="InterPro" id="IPR008993">
    <property type="entry name" value="TIMP-like_OB-fold"/>
</dbReference>
<dbReference type="SMART" id="SM01360">
    <property type="entry name" value="A2M"/>
    <property type="match status" value="1"/>
</dbReference>
<dbReference type="Pfam" id="PF17791">
    <property type="entry name" value="MG3"/>
    <property type="match status" value="1"/>
</dbReference>
<dbReference type="Gene3D" id="6.20.50.160">
    <property type="match status" value="1"/>
</dbReference>
<keyword evidence="7" id="KW-0882">Thioester bond</keyword>
<dbReference type="PANTHER" id="PTHR11412">
    <property type="entry name" value="MACROGLOBULIN / COMPLEMENT"/>
    <property type="match status" value="1"/>
</dbReference>
<dbReference type="InterPro" id="IPR009048">
    <property type="entry name" value="A-macroglobulin_rcpt-bd"/>
</dbReference>
<dbReference type="Proteomes" id="UP000812440">
    <property type="component" value="Chromosome 3"/>
</dbReference>
<dbReference type="InterPro" id="IPR019742">
    <property type="entry name" value="MacrogloblnA2_CS"/>
</dbReference>
<dbReference type="CDD" id="cd02896">
    <property type="entry name" value="complement_C3_C4_C5"/>
    <property type="match status" value="1"/>
</dbReference>
<dbReference type="PROSITE" id="PS50189">
    <property type="entry name" value="NTR"/>
    <property type="match status" value="1"/>
</dbReference>
<dbReference type="InterPro" id="IPR050473">
    <property type="entry name" value="A2M/Complement_sys"/>
</dbReference>
<dbReference type="Gene3D" id="1.20.91.20">
    <property type="entry name" value="Anaphylotoxins (complement system)"/>
    <property type="match status" value="1"/>
</dbReference>
<keyword evidence="5" id="KW-0732">Signal</keyword>
<dbReference type="Pfam" id="PF17790">
    <property type="entry name" value="MG1"/>
    <property type="match status" value="1"/>
</dbReference>
<organism evidence="12 13">
    <name type="scientific">Hymenochirus boettgeri</name>
    <name type="common">Congo dwarf clawed frog</name>
    <dbReference type="NCBI Taxonomy" id="247094"/>
    <lineage>
        <taxon>Eukaryota</taxon>
        <taxon>Metazoa</taxon>
        <taxon>Chordata</taxon>
        <taxon>Craniata</taxon>
        <taxon>Vertebrata</taxon>
        <taxon>Euteleostomi</taxon>
        <taxon>Amphibia</taxon>
        <taxon>Batrachia</taxon>
        <taxon>Anura</taxon>
        <taxon>Pipoidea</taxon>
        <taxon>Pipidae</taxon>
        <taxon>Pipinae</taxon>
        <taxon>Hymenochirus</taxon>
    </lineage>
</organism>
<keyword evidence="3" id="KW-0964">Secreted</keyword>
<dbReference type="FunFam" id="2.40.50.120:FF:000013">
    <property type="entry name" value="Complement C3"/>
    <property type="match status" value="1"/>
</dbReference>
<dbReference type="FunFam" id="2.60.40.1930:FF:000001">
    <property type="entry name" value="CD109 isoform 3"/>
    <property type="match status" value="1"/>
</dbReference>
<dbReference type="FunFam" id="2.60.40.1940:FF:000001">
    <property type="entry name" value="Complement component C3"/>
    <property type="match status" value="1"/>
</dbReference>
<dbReference type="InterPro" id="IPR000020">
    <property type="entry name" value="Anaphylatoxin/fibulin"/>
</dbReference>
<dbReference type="Pfam" id="PF01821">
    <property type="entry name" value="ANATO"/>
    <property type="match status" value="1"/>
</dbReference>
<dbReference type="SUPFAM" id="SSF49410">
    <property type="entry name" value="Alpha-macroglobulin receptor domain"/>
    <property type="match status" value="1"/>
</dbReference>
<dbReference type="SMART" id="SM01361">
    <property type="entry name" value="A2M_recep"/>
    <property type="match status" value="1"/>
</dbReference>
<dbReference type="InterPro" id="IPR040839">
    <property type="entry name" value="MG4"/>
</dbReference>
<evidence type="ECO:0000256" key="6">
    <source>
        <dbReference type="ARBA" id="ARBA00022900"/>
    </source>
</evidence>
<dbReference type="InterPro" id="IPR013783">
    <property type="entry name" value="Ig-like_fold"/>
</dbReference>
<evidence type="ECO:0000256" key="3">
    <source>
        <dbReference type="ARBA" id="ARBA00022525"/>
    </source>
</evidence>
<dbReference type="GO" id="GO:0005615">
    <property type="term" value="C:extracellular space"/>
    <property type="evidence" value="ECO:0007669"/>
    <property type="project" value="InterPro"/>
</dbReference>
<evidence type="ECO:0008006" key="14">
    <source>
        <dbReference type="Google" id="ProtNLM"/>
    </source>
</evidence>
<dbReference type="Pfam" id="PF01759">
    <property type="entry name" value="NTR"/>
    <property type="match status" value="1"/>
</dbReference>
<dbReference type="Pfam" id="PF07678">
    <property type="entry name" value="TED_complement"/>
    <property type="match status" value="1"/>
</dbReference>
<dbReference type="InterPro" id="IPR008930">
    <property type="entry name" value="Terpenoid_cyclase/PrenylTrfase"/>
</dbReference>
<dbReference type="InterPro" id="IPR018933">
    <property type="entry name" value="Netrin_module_non-TIMP"/>
</dbReference>
<dbReference type="Pfam" id="PF21308">
    <property type="entry name" value="C3_CUB2"/>
    <property type="match status" value="1"/>
</dbReference>
<dbReference type="OrthoDB" id="6359008at2759"/>
<keyword evidence="4" id="KW-0646">Protease inhibitor</keyword>
<dbReference type="PROSITE" id="PS00477">
    <property type="entry name" value="ALPHA_2_MACROGLOBULIN"/>
    <property type="match status" value="1"/>
</dbReference>
<dbReference type="Gene3D" id="2.60.40.1930">
    <property type="match status" value="2"/>
</dbReference>
<name>A0A8T2JFW8_9PIPI</name>
<dbReference type="InterPro" id="IPR049466">
    <property type="entry name" value="C3_CUB1"/>
</dbReference>
<proteinExistence type="inferred from homology"/>
<keyword evidence="8" id="KW-1015">Disulfide bond</keyword>
<dbReference type="Pfam" id="PF21406">
    <property type="entry name" value="C3_CUB1"/>
    <property type="match status" value="1"/>
</dbReference>
<dbReference type="SMART" id="SM00643">
    <property type="entry name" value="C345C"/>
    <property type="match status" value="1"/>
</dbReference>
<dbReference type="InterPro" id="IPR002890">
    <property type="entry name" value="MG2"/>
</dbReference>
<evidence type="ECO:0000259" key="10">
    <source>
        <dbReference type="PROSITE" id="PS01178"/>
    </source>
</evidence>
<dbReference type="InterPro" id="IPR001134">
    <property type="entry name" value="Netrin_domain"/>
</dbReference>
<protein>
    <recommendedName>
        <fullName evidence="14">Complement C3</fullName>
    </recommendedName>
</protein>
<keyword evidence="9" id="KW-0325">Glycoprotein</keyword>
<dbReference type="PROSITE" id="PS01178">
    <property type="entry name" value="ANAPHYLATOXIN_2"/>
    <property type="match status" value="1"/>
</dbReference>
<evidence type="ECO:0000256" key="5">
    <source>
        <dbReference type="ARBA" id="ARBA00022729"/>
    </source>
</evidence>
<dbReference type="SMART" id="SM01419">
    <property type="entry name" value="Thiol-ester_cl"/>
    <property type="match status" value="1"/>
</dbReference>
<evidence type="ECO:0000313" key="13">
    <source>
        <dbReference type="Proteomes" id="UP000812440"/>
    </source>
</evidence>
<dbReference type="InterPro" id="IPR035815">
    <property type="entry name" value="NTR_complement_C3"/>
</dbReference>
<dbReference type="CDD" id="cd03583">
    <property type="entry name" value="NTR_complement_C3"/>
    <property type="match status" value="1"/>
</dbReference>
<dbReference type="InterPro" id="IPR011626">
    <property type="entry name" value="Alpha-macroglobulin_TED"/>
</dbReference>
<dbReference type="Pfam" id="PF00207">
    <property type="entry name" value="A2M"/>
    <property type="match status" value="1"/>
</dbReference>
<feature type="domain" description="Anaphylatoxin-like" evidence="10">
    <location>
        <begin position="635"/>
        <end position="670"/>
    </location>
</feature>
<evidence type="ECO:0000256" key="1">
    <source>
        <dbReference type="ARBA" id="ARBA00004613"/>
    </source>
</evidence>
<dbReference type="Pfam" id="PF07677">
    <property type="entry name" value="A2M_recep"/>
    <property type="match status" value="1"/>
</dbReference>
<dbReference type="Gene3D" id="2.60.120.1540">
    <property type="match status" value="1"/>
</dbReference>
<dbReference type="InterPro" id="IPR018081">
    <property type="entry name" value="Anaphylatoxin_comp_syst"/>
</dbReference>
<comment type="similarity">
    <text evidence="2">Belongs to the protease inhibitor I39 (alpha-2-macroglobulin) family.</text>
</comment>
<evidence type="ECO:0000259" key="11">
    <source>
        <dbReference type="PROSITE" id="PS50189"/>
    </source>
</evidence>
<dbReference type="SMART" id="SM00104">
    <property type="entry name" value="ANATO"/>
    <property type="match status" value="1"/>
</dbReference>
<dbReference type="Gene3D" id="2.20.130.20">
    <property type="match status" value="1"/>
</dbReference>
<dbReference type="InterPro" id="IPR047565">
    <property type="entry name" value="Alpha-macroglob_thiol-ester_cl"/>
</dbReference>
<dbReference type="SUPFAM" id="SSF48239">
    <property type="entry name" value="Terpenoid cyclases/Protein prenyltransferases"/>
    <property type="match status" value="1"/>
</dbReference>
<evidence type="ECO:0000256" key="9">
    <source>
        <dbReference type="ARBA" id="ARBA00023180"/>
    </source>
</evidence>
<evidence type="ECO:0000256" key="7">
    <source>
        <dbReference type="ARBA" id="ARBA00022966"/>
    </source>
</evidence>
<dbReference type="Gene3D" id="2.60.40.690">
    <property type="entry name" value="Alpha-macroglobulin, receptor-binding domain"/>
    <property type="match status" value="1"/>
</dbReference>
<reference evidence="12" key="1">
    <citation type="thesis" date="2020" institute="ProQuest LLC" country="789 East Eisenhower Parkway, Ann Arbor, MI, USA">
        <title>Comparative Genomics and Chromosome Evolution.</title>
        <authorList>
            <person name="Mudd A.B."/>
        </authorList>
    </citation>
    <scope>NUCLEOTIDE SEQUENCE</scope>
    <source>
        <strain evidence="12">Female2</strain>
        <tissue evidence="12">Blood</tissue>
    </source>
</reference>
<dbReference type="GO" id="GO:0004867">
    <property type="term" value="F:serine-type endopeptidase inhibitor activity"/>
    <property type="evidence" value="ECO:0007669"/>
    <property type="project" value="UniProtKB-KW"/>
</dbReference>
<comment type="caution">
    <text evidence="12">The sequence shown here is derived from an EMBL/GenBank/DDBJ whole genome shotgun (WGS) entry which is preliminary data.</text>
</comment>
<dbReference type="Pfam" id="PF17789">
    <property type="entry name" value="MG4"/>
    <property type="match status" value="1"/>
</dbReference>
<keyword evidence="13" id="KW-1185">Reference proteome</keyword>
<dbReference type="Gene3D" id="2.40.50.120">
    <property type="match status" value="1"/>
</dbReference>
<evidence type="ECO:0000313" key="12">
    <source>
        <dbReference type="EMBL" id="KAG8441481.1"/>
    </source>
</evidence>
<dbReference type="EMBL" id="JAACNH010000006">
    <property type="protein sequence ID" value="KAG8441481.1"/>
    <property type="molecule type" value="Genomic_DNA"/>
</dbReference>
<dbReference type="Gene3D" id="1.20.50.70">
    <property type="match status" value="1"/>
</dbReference>
<sequence length="1599" mass="180035">MLRDYHIDDNITYICVKNIQLNSKKRPIDNKPINPSVGRCTLITPSVLRVESEESIVVDAQGHNIPFDADILIQEFPQKKINLVTTKVSLNNNNNFLGTATVKIPADQLPNEPRKQYVVISVNSPSCKLEKVVLVFYHSGYIFIQTDKTIYTPGSQVLYRIYSMDDKMKPKSKALIVEFMNPDGMTVKRDTITHGNKTGIISLSHTLSGIVSLGVWTISAKYEDNPGRNYTANFEVKEYVLPTMEISLKPKKNFFYIHDNTFPVDIVAQYLYGKPVHGFAFVLFGVGKDNVKKGIPESMQRLQLEDGEGRAELKRETLDKYFRNRDEMLEYSLYMTVSVITDTGSGMVDAQLDNIYMVTSPYKVLFTKASKYFKPGMPFDMMVLVTNPDGSPAIRISVVAEPGGVQGTTQADGTAKLTLNTESDIDHLHMTVKTNHTELSAEHQASSTMTAIAYHSTRGQPNYLHINIAGSKIKHGEIIPVTFNIRNDDSETQNQIQHFTYLLVVTGYRDRDNVIHEPSSQMKLSVRANHNANVGLVAVDKGAQALNSKFKLTQNKVWDSVEKSDIGCTSGSGTDGPSVFYDAGLALQTSFSITTAQRSEPHCEVHPIERKRVSGAMIEIEDSKASHYKDQARRCCRDGMQENLMGHSCERRSRLILDGKECVDAFLDCCYEQDRKRKLLHCDDDNDDDEYKLDDEIVSRTGFLESWLWTVEPMAEEPNKNGISTKVLNISLKDFITTWEVLAVSLSETKGLCVAQPYEIKVMKDFFIDLKLPYSVVRNEQVEIRAVLYNYRDERIKVRVELIYNREFCSMATAKKKFRQEVYVVGQSSTVVPFTIVPLNLGEHEIEVKAAASGTFASDGVRKKLKVVPEGIRVVQTVASITLDPEAKGKDGVQEENIKALHINNIVLQTEIENIILLQGTPISQMVEDAIVGNNLNHLIVVPGSCGEQNMITMTPSVIATIYLDATDQWELVGVNRRDQALANIRRGYGQQLTFRKKDNSYAAWIKRPSSTWLTAFVVKVFAMARDLTDIDDHVLCGAVNWLILQKQKPNGQFEETAPAIHQEMVGGITDGGSEPDVTLTAFVVIAMLESRKTCDKPLNTLQNSIDKAVTFLSNQYPTLQKPYSIAITSYALALAGKLHDPKLLMAAAKDNRYWEVKGSHFISLEATSYALLALLKIKIFDQTNAIVRWLNEQRYYGEVHGSTQAAMVMFQALAQYQADVPTLNELNLDVSLHLPTMEHPIIYQINPQTALLARSVETKTNKDFVVTAKGKGQGTLRVMSVYHAFVTANEMKCNHFDLTVKVKNEPVVSIPDGAKSTMSIEICTRFLKNIDATMSVIDVSMMTGFSPDVDSLDKLMNGVDRYISKYEINQGANEKGTLILYVDKISHTEEECVKFYTHQFFEVGLIQPASVTVYDYYTPENRCTKFYHMEDGSALLGRICQAEVCRCAEENCFLQQNIEGKITALRRMEMACEPGVDYVYKATITNIEYNDNYNNYVMSIKTVIKEGTDEDVKGKFRNFISHVKCRKALDLQKGRDYLIWGVTGDLWNQPSGYSYIIGKDTWIEWWPSEKECRKHENQDLCDDFDTLSANLEITGCQT</sequence>
<dbReference type="Pfam" id="PF01835">
    <property type="entry name" value="MG2"/>
    <property type="match status" value="1"/>
</dbReference>
<dbReference type="FunFam" id="2.60.40.10:FF:000155">
    <property type="entry name" value="complement C3 isoform X1"/>
    <property type="match status" value="1"/>
</dbReference>
<feature type="domain" description="NTR" evidence="11">
    <location>
        <begin position="1453"/>
        <end position="1597"/>
    </location>
</feature>
<evidence type="ECO:0000256" key="4">
    <source>
        <dbReference type="ARBA" id="ARBA00022690"/>
    </source>
</evidence>
<keyword evidence="6" id="KW-0722">Serine protease inhibitor</keyword>
<dbReference type="PROSITE" id="PS01177">
    <property type="entry name" value="ANAPHYLATOXIN_1"/>
    <property type="match status" value="1"/>
</dbReference>
<comment type="subcellular location">
    <subcellularLocation>
        <location evidence="1">Secreted</location>
    </subcellularLocation>
</comment>
<accession>A0A8T2JFW8</accession>
<dbReference type="PANTHER" id="PTHR11412:SF81">
    <property type="entry name" value="COMPLEMENT C3"/>
    <property type="match status" value="1"/>
</dbReference>
<dbReference type="CDD" id="cd00017">
    <property type="entry name" value="ANATO"/>
    <property type="match status" value="1"/>
</dbReference>
<dbReference type="FunFam" id="2.20.130.20:FF:000001">
    <property type="entry name" value="Complement C3"/>
    <property type="match status" value="1"/>
</dbReference>
<dbReference type="InterPro" id="IPR048848">
    <property type="entry name" value="C3_CUB2"/>
</dbReference>
<gene>
    <name evidence="12" type="ORF">GDO86_007009</name>
</gene>
<dbReference type="SUPFAM" id="SSF47686">
    <property type="entry name" value="Anaphylotoxins (complement system)"/>
    <property type="match status" value="1"/>
</dbReference>
<evidence type="ECO:0000256" key="2">
    <source>
        <dbReference type="ARBA" id="ARBA00010952"/>
    </source>
</evidence>